<gene>
    <name evidence="5" type="ORF">ENS31_08815</name>
</gene>
<dbReference type="GO" id="GO:0008887">
    <property type="term" value="F:glycerate kinase activity"/>
    <property type="evidence" value="ECO:0007669"/>
    <property type="project" value="UniProtKB-UniRule"/>
</dbReference>
<dbReference type="Gene3D" id="3.40.50.10350">
    <property type="entry name" value="Glycerate kinase, domain 1"/>
    <property type="match status" value="1"/>
</dbReference>
<dbReference type="PANTHER" id="PTHR21599:SF0">
    <property type="entry name" value="GLYCERATE KINASE"/>
    <property type="match status" value="1"/>
</dbReference>
<dbReference type="AlphaFoldDB" id="A0A7V2ZKJ5"/>
<dbReference type="InterPro" id="IPR018193">
    <property type="entry name" value="Glyc_kinase_flavodox-like_fold"/>
</dbReference>
<comment type="caution">
    <text evidence="5">The sequence shown here is derived from an EMBL/GenBank/DDBJ whole genome shotgun (WGS) entry which is preliminary data.</text>
</comment>
<sequence>MKILIAPNSFKESLSSVQISKILAEELGKEKNFQSILLPLSDGGDGFLEVLEFIYGNELIKQEFPVEFSGEKFSAPVLFNISGKEVFIESAEVIGLKKLPQQKRNPLLINTFPLGKLILDLLNLKNSDSVPFFEKIIIGVGGTSTIDFGIGAVNALGVKFLDIHGNEVEPIPENFLSISDILFPLSSNHSAIQPFNHSIIKSFNSSILTCIVDVQTPLLGENSAVDLYGPQKGASKHDLEIIKKGIEKIVELLIKKNFITDSTYINGAGGGLASGLKIFFDAEIVSASNFIFEKILAEKELSDIDFLITGEGRFDIQSFEGKATGELIKKFANKEKKIFLVCGKIENDVKNLLPENVQCFQLIDLFKDEEESKLKTVEGLKSIASKIKEIILK</sequence>
<dbReference type="InterPro" id="IPR004381">
    <property type="entry name" value="Glycerate_kinase"/>
</dbReference>
<dbReference type="PANTHER" id="PTHR21599">
    <property type="entry name" value="GLYCERATE KINASE"/>
    <property type="match status" value="1"/>
</dbReference>
<dbReference type="Pfam" id="PF02595">
    <property type="entry name" value="Gly_kinase"/>
    <property type="match status" value="1"/>
</dbReference>
<dbReference type="EMBL" id="DSUJ01000008">
    <property type="protein sequence ID" value="HFI91611.1"/>
    <property type="molecule type" value="Genomic_DNA"/>
</dbReference>
<dbReference type="SUPFAM" id="SSF110738">
    <property type="entry name" value="Glycerate kinase I"/>
    <property type="match status" value="1"/>
</dbReference>
<protein>
    <submittedName>
        <fullName evidence="5">Glycerate kinase</fullName>
    </submittedName>
</protein>
<accession>A0A7V2ZKJ5</accession>
<dbReference type="GO" id="GO:0031388">
    <property type="term" value="P:organic acid phosphorylation"/>
    <property type="evidence" value="ECO:0007669"/>
    <property type="project" value="UniProtKB-UniRule"/>
</dbReference>
<evidence type="ECO:0000256" key="1">
    <source>
        <dbReference type="ARBA" id="ARBA00006284"/>
    </source>
</evidence>
<evidence type="ECO:0000256" key="4">
    <source>
        <dbReference type="PIRNR" id="PIRNR006078"/>
    </source>
</evidence>
<evidence type="ECO:0000256" key="2">
    <source>
        <dbReference type="ARBA" id="ARBA00022679"/>
    </source>
</evidence>
<proteinExistence type="inferred from homology"/>
<evidence type="ECO:0000313" key="5">
    <source>
        <dbReference type="EMBL" id="HFI91611.1"/>
    </source>
</evidence>
<dbReference type="PIRSF" id="PIRSF006078">
    <property type="entry name" value="GlxK"/>
    <property type="match status" value="1"/>
</dbReference>
<evidence type="ECO:0000256" key="3">
    <source>
        <dbReference type="ARBA" id="ARBA00022777"/>
    </source>
</evidence>
<reference evidence="5" key="1">
    <citation type="journal article" date="2020" name="mSystems">
        <title>Genome- and Community-Level Interaction Insights into Carbon Utilization and Element Cycling Functions of Hydrothermarchaeota in Hydrothermal Sediment.</title>
        <authorList>
            <person name="Zhou Z."/>
            <person name="Liu Y."/>
            <person name="Xu W."/>
            <person name="Pan J."/>
            <person name="Luo Z.H."/>
            <person name="Li M."/>
        </authorList>
    </citation>
    <scope>NUCLEOTIDE SEQUENCE [LARGE SCALE GENOMIC DNA]</scope>
    <source>
        <strain evidence="5">SpSt-479</strain>
    </source>
</reference>
<dbReference type="NCBIfam" id="TIGR00045">
    <property type="entry name" value="glycerate kinase"/>
    <property type="match status" value="1"/>
</dbReference>
<organism evidence="5">
    <name type="scientific">Ignavibacterium album</name>
    <dbReference type="NCBI Taxonomy" id="591197"/>
    <lineage>
        <taxon>Bacteria</taxon>
        <taxon>Pseudomonadati</taxon>
        <taxon>Ignavibacteriota</taxon>
        <taxon>Ignavibacteria</taxon>
        <taxon>Ignavibacteriales</taxon>
        <taxon>Ignavibacteriaceae</taxon>
        <taxon>Ignavibacterium</taxon>
    </lineage>
</organism>
<dbReference type="InterPro" id="IPR036129">
    <property type="entry name" value="Glycerate_kinase_sf"/>
</dbReference>
<dbReference type="InterPro" id="IPR018197">
    <property type="entry name" value="Glycerate_kinase_RE-like"/>
</dbReference>
<keyword evidence="3 4" id="KW-0418">Kinase</keyword>
<keyword evidence="2 4" id="KW-0808">Transferase</keyword>
<dbReference type="Gene3D" id="3.90.1510.10">
    <property type="entry name" value="Glycerate kinase, domain 2"/>
    <property type="match status" value="1"/>
</dbReference>
<comment type="similarity">
    <text evidence="1 4">Belongs to the glycerate kinase type-1 family.</text>
</comment>
<name>A0A7V2ZKJ5_9BACT</name>